<keyword evidence="4" id="KW-1185">Reference proteome</keyword>
<reference evidence="3" key="1">
    <citation type="submission" date="2016-09" db="EMBL/GenBank/DDBJ databases">
        <authorList>
            <person name="Hebert L."/>
            <person name="Moumen B."/>
        </authorList>
    </citation>
    <scope>NUCLEOTIDE SEQUENCE [LARGE SCALE GENOMIC DNA]</scope>
    <source>
        <strain evidence="3">OVI</strain>
    </source>
</reference>
<feature type="compositionally biased region" description="Gly residues" evidence="1">
    <location>
        <begin position="386"/>
        <end position="396"/>
    </location>
</feature>
<feature type="compositionally biased region" description="Basic and acidic residues" evidence="1">
    <location>
        <begin position="73"/>
        <end position="87"/>
    </location>
</feature>
<dbReference type="AlphaFoldDB" id="A0A1G4I2Y7"/>
<evidence type="ECO:0000313" key="4">
    <source>
        <dbReference type="Proteomes" id="UP000195570"/>
    </source>
</evidence>
<keyword evidence="2" id="KW-0472">Membrane</keyword>
<dbReference type="VEuPathDB" id="TriTrypDB:TEOVI_000026100"/>
<feature type="compositionally biased region" description="Acidic residues" evidence="1">
    <location>
        <begin position="128"/>
        <end position="146"/>
    </location>
</feature>
<sequence>MLPSAQEVVEVRSPETVKLDLVPDDATAGPEIAGAEHHHSEDSGAAMSHSEGDHREDTNGAMVSDTKSSALDLMEKPEGDGSEEYRKPPAGTDSDTCDAAAEHLFSEEDGEEEGSQQEERDEGSYEDRSEDEEEVEGEPDGEGSDEEQYVMEQEEDYGFVLPPETSKDAVAKVESFVINGKKYTASSFVHNAGFRVLRELKGKKARDLVICASRKPHNILSCKNLHLTNRAVCVKDCYLRLNTLVNNPGKEALLVDPTSAATALFCERTDADHDQSACTALHLMPGIVYVGFPPLRVGYFEGELHKNIALTRLQEGSDTCGTWCAGRRSHIVVTCSFVHYNRGTVYKEAPSPPALPTALFPGMQPREHVGRGRGRNPLGRGRGARGRGGLGRGRGCGAATEGHDRSNNARGRGRGASKELSAGRGRVRPVNVVAAQPPLSSAVVCEEVGGVAPPPEVAITEGGMRAHGVQFLNFVLVLLSVIIAVLVYMLM</sequence>
<feature type="compositionally biased region" description="Acidic residues" evidence="1">
    <location>
        <begin position="107"/>
        <end position="121"/>
    </location>
</feature>
<dbReference type="Proteomes" id="UP000195570">
    <property type="component" value="Unassembled WGS sequence"/>
</dbReference>
<protein>
    <submittedName>
        <fullName evidence="3">Uncharacterized protein</fullName>
    </submittedName>
</protein>
<dbReference type="GeneID" id="92374201"/>
<evidence type="ECO:0000256" key="1">
    <source>
        <dbReference type="SAM" id="MobiDB-lite"/>
    </source>
</evidence>
<dbReference type="EMBL" id="CZPT02000499">
    <property type="protein sequence ID" value="SCU66051.1"/>
    <property type="molecule type" value="Genomic_DNA"/>
</dbReference>
<feature type="region of interest" description="Disordered" evidence="1">
    <location>
        <begin position="362"/>
        <end position="423"/>
    </location>
</feature>
<organism evidence="3 4">
    <name type="scientific">Trypanosoma equiperdum</name>
    <dbReference type="NCBI Taxonomy" id="5694"/>
    <lineage>
        <taxon>Eukaryota</taxon>
        <taxon>Discoba</taxon>
        <taxon>Euglenozoa</taxon>
        <taxon>Kinetoplastea</taxon>
        <taxon>Metakinetoplastina</taxon>
        <taxon>Trypanosomatida</taxon>
        <taxon>Trypanosomatidae</taxon>
        <taxon>Trypanosoma</taxon>
    </lineage>
</organism>
<evidence type="ECO:0000256" key="2">
    <source>
        <dbReference type="SAM" id="Phobius"/>
    </source>
</evidence>
<name>A0A1G4I2Y7_TRYEQ</name>
<proteinExistence type="predicted"/>
<dbReference type="RefSeq" id="XP_067077541.1">
    <property type="nucleotide sequence ID" value="XM_067221440.1"/>
</dbReference>
<feature type="transmembrane region" description="Helical" evidence="2">
    <location>
        <begin position="471"/>
        <end position="490"/>
    </location>
</feature>
<accession>A0A1G4I2Y7</accession>
<comment type="caution">
    <text evidence="3">The sequence shown here is derived from an EMBL/GenBank/DDBJ whole genome shotgun (WGS) entry which is preliminary data.</text>
</comment>
<feature type="compositionally biased region" description="Basic and acidic residues" evidence="1">
    <location>
        <begin position="9"/>
        <end position="18"/>
    </location>
</feature>
<feature type="region of interest" description="Disordered" evidence="1">
    <location>
        <begin position="1"/>
        <end position="146"/>
    </location>
</feature>
<keyword evidence="2" id="KW-0812">Transmembrane</keyword>
<evidence type="ECO:0000313" key="3">
    <source>
        <dbReference type="EMBL" id="SCU66051.1"/>
    </source>
</evidence>
<gene>
    <name evidence="3" type="ORF">TEOVI_000026100</name>
</gene>
<keyword evidence="2" id="KW-1133">Transmembrane helix</keyword>